<sequence length="128" mass="15671">MLLDIPLDIFFIIFCKLDNFNYLINIIKTNKYFYNNIDDTYFIQWGINNYTLDFWIKASQRSKNISKPLKTMKLELLRLQTFINALKIQNITWSNKDFYHYWNMLEELKDKKNKSTNNYIYPTIFIQP</sequence>
<gene>
    <name evidence="1" type="ORF">ceV_242</name>
</gene>
<evidence type="ECO:0000313" key="2">
    <source>
        <dbReference type="Proteomes" id="UP000203826"/>
    </source>
</evidence>
<name>A0A0N9R0G5_9VIRU</name>
<evidence type="ECO:0000313" key="1">
    <source>
        <dbReference type="EMBL" id="ALH23148.1"/>
    </source>
</evidence>
<reference evidence="1 2" key="1">
    <citation type="journal article" date="2015" name="Genome Announc.">
        <title>The 474-Kilobase-Pair Complete Genome Sequence of CeV-01B, a Virus Infecting Haptolina (Chrysochromulina) ericina (Prymnesiophyceae).</title>
        <authorList>
            <person name="Gallot-Lavallee L."/>
            <person name="Pagarete A."/>
            <person name="Legendre M."/>
            <person name="Santini S."/>
            <person name="Sandaa R.A."/>
            <person name="Himmelbauer H."/>
            <person name="Ogata H."/>
            <person name="Bratbak G."/>
            <person name="Claverie J.M."/>
        </authorList>
    </citation>
    <scope>NUCLEOTIDE SEQUENCE [LARGE SCALE GENOMIC DNA]</scope>
    <source>
        <strain evidence="1">CeV-01B</strain>
    </source>
</reference>
<accession>A0A0N9R0G5</accession>
<dbReference type="EMBL" id="KT820662">
    <property type="protein sequence ID" value="ALH23148.1"/>
    <property type="molecule type" value="Genomic_DNA"/>
</dbReference>
<protein>
    <recommendedName>
        <fullName evidence="3">F-box domain-containing protein</fullName>
    </recommendedName>
</protein>
<proteinExistence type="predicted"/>
<keyword evidence="2" id="KW-1185">Reference proteome</keyword>
<dbReference type="Proteomes" id="UP000203826">
    <property type="component" value="Segment"/>
</dbReference>
<dbReference type="KEGG" id="vg:26049109"/>
<organism evidence="1 2">
    <name type="scientific">Chrysochromulina ericina virus CeV-01B</name>
    <dbReference type="NCBI Taxonomy" id="3070830"/>
    <lineage>
        <taxon>Viruses</taxon>
        <taxon>Varidnaviria</taxon>
        <taxon>Bamfordvirae</taxon>
        <taxon>Nucleocytoviricota</taxon>
        <taxon>Megaviricetes</taxon>
        <taxon>Imitervirales</taxon>
        <taxon>Mesomimiviridae</taxon>
        <taxon>Tethysvirus</taxon>
        <taxon>Tethysvirus raunefjordenense</taxon>
    </lineage>
</organism>
<evidence type="ECO:0008006" key="3">
    <source>
        <dbReference type="Google" id="ProtNLM"/>
    </source>
</evidence>